<dbReference type="EMBL" id="JAVFKY010000006">
    <property type="protein sequence ID" value="KAK5575073.1"/>
    <property type="molecule type" value="Genomic_DNA"/>
</dbReference>
<protein>
    <recommendedName>
        <fullName evidence="4">Saposin B-type domain-containing protein</fullName>
    </recommendedName>
</protein>
<dbReference type="AlphaFoldDB" id="A0AAN7U112"/>
<keyword evidence="1" id="KW-0732">Signal</keyword>
<evidence type="ECO:0000256" key="1">
    <source>
        <dbReference type="SAM" id="SignalP"/>
    </source>
</evidence>
<comment type="caution">
    <text evidence="2">The sequence shown here is derived from an EMBL/GenBank/DDBJ whole genome shotgun (WGS) entry which is preliminary data.</text>
</comment>
<organism evidence="2 3">
    <name type="scientific">Dictyostelium firmibasis</name>
    <dbReference type="NCBI Taxonomy" id="79012"/>
    <lineage>
        <taxon>Eukaryota</taxon>
        <taxon>Amoebozoa</taxon>
        <taxon>Evosea</taxon>
        <taxon>Eumycetozoa</taxon>
        <taxon>Dictyostelia</taxon>
        <taxon>Dictyosteliales</taxon>
        <taxon>Dictyosteliaceae</taxon>
        <taxon>Dictyostelium</taxon>
    </lineage>
</organism>
<sequence>MKFIITLLIIFAVLINSAFGAISILDLKHQCKSYCSAVSKLTNDFVEKNIGQKNVESFEQHLAQDFKNAFPSHYEKLVDMKNYFESCEHGCDALVDDEIKKYLQ</sequence>
<proteinExistence type="predicted"/>
<dbReference type="Proteomes" id="UP001344447">
    <property type="component" value="Unassembled WGS sequence"/>
</dbReference>
<keyword evidence="3" id="KW-1185">Reference proteome</keyword>
<evidence type="ECO:0000313" key="2">
    <source>
        <dbReference type="EMBL" id="KAK5575073.1"/>
    </source>
</evidence>
<evidence type="ECO:0008006" key="4">
    <source>
        <dbReference type="Google" id="ProtNLM"/>
    </source>
</evidence>
<feature type="signal peptide" evidence="1">
    <location>
        <begin position="1"/>
        <end position="20"/>
    </location>
</feature>
<feature type="chain" id="PRO_5042950971" description="Saposin B-type domain-containing protein" evidence="1">
    <location>
        <begin position="21"/>
        <end position="104"/>
    </location>
</feature>
<evidence type="ECO:0000313" key="3">
    <source>
        <dbReference type="Proteomes" id="UP001344447"/>
    </source>
</evidence>
<accession>A0AAN7U112</accession>
<name>A0AAN7U112_9MYCE</name>
<gene>
    <name evidence="2" type="ORF">RB653_010329</name>
</gene>
<reference evidence="2 3" key="1">
    <citation type="submission" date="2023-11" db="EMBL/GenBank/DDBJ databases">
        <title>Dfirmibasis_genome.</title>
        <authorList>
            <person name="Edelbroek B."/>
            <person name="Kjellin J."/>
            <person name="Jerlstrom-Hultqvist J."/>
            <person name="Soderbom F."/>
        </authorList>
    </citation>
    <scope>NUCLEOTIDE SEQUENCE [LARGE SCALE GENOMIC DNA]</scope>
    <source>
        <strain evidence="2 3">TNS-C-14</strain>
    </source>
</reference>